<keyword evidence="2" id="KW-1185">Reference proteome</keyword>
<evidence type="ECO:0000313" key="1">
    <source>
        <dbReference type="EMBL" id="WFM83517.1"/>
    </source>
</evidence>
<sequence length="100" mass="11178">MTTDQDHEAGQLTARLNSFGQTQDYIAVDTLIESGQYTGLELMRLASAEDSEFNRRMFGYRLLGVKNIPTQAAADCGLSEDEFTQIQRRLSRWGQGLLGC</sequence>
<dbReference type="EMBL" id="CP121208">
    <property type="protein sequence ID" value="WFM83517.1"/>
    <property type="molecule type" value="Genomic_DNA"/>
</dbReference>
<reference evidence="1 2" key="1">
    <citation type="submission" date="2023-03" db="EMBL/GenBank/DDBJ databases">
        <title>Complete genome of Arcanobacterium canis strain DSM 25104 isolated in 2010 from a canine otitis externa in Germany.</title>
        <authorList>
            <person name="Borowiak M."/>
            <person name="Kreitlow A."/>
            <person name="Malorny B."/>
            <person name="Laemmler C."/>
            <person name="Prenger-Berninghoff E."/>
            <person name="Ploetz M."/>
            <person name="Abdulmawjood A."/>
        </authorList>
    </citation>
    <scope>NUCLEOTIDE SEQUENCE [LARGE SCALE GENOMIC DNA]</scope>
    <source>
        <strain evidence="1 2">DSM 25104</strain>
    </source>
</reference>
<gene>
    <name evidence="1" type="ORF">P7079_00610</name>
</gene>
<organism evidence="1 2">
    <name type="scientific">Arcanobacterium canis</name>
    <dbReference type="NCBI Taxonomy" id="999183"/>
    <lineage>
        <taxon>Bacteria</taxon>
        <taxon>Bacillati</taxon>
        <taxon>Actinomycetota</taxon>
        <taxon>Actinomycetes</taxon>
        <taxon>Actinomycetales</taxon>
        <taxon>Actinomycetaceae</taxon>
        <taxon>Arcanobacterium</taxon>
    </lineage>
</organism>
<evidence type="ECO:0000313" key="2">
    <source>
        <dbReference type="Proteomes" id="UP001215216"/>
    </source>
</evidence>
<dbReference type="RefSeq" id="WP_278012912.1">
    <property type="nucleotide sequence ID" value="NZ_CP121208.1"/>
</dbReference>
<accession>A0ABY8FYX5</accession>
<proteinExistence type="predicted"/>
<dbReference type="Proteomes" id="UP001215216">
    <property type="component" value="Chromosome"/>
</dbReference>
<protein>
    <submittedName>
        <fullName evidence="1">Uncharacterized protein</fullName>
    </submittedName>
</protein>
<name>A0ABY8FYX5_9ACTO</name>